<dbReference type="InterPro" id="IPR037045">
    <property type="entry name" value="S8pro/Inhibitor_I9_sf"/>
</dbReference>
<dbReference type="InterPro" id="IPR023828">
    <property type="entry name" value="Peptidase_S8_Ser-AS"/>
</dbReference>
<accession>A0A1X7VIH9</accession>
<evidence type="ECO:0000256" key="8">
    <source>
        <dbReference type="SAM" id="SignalP"/>
    </source>
</evidence>
<dbReference type="InterPro" id="IPR023827">
    <property type="entry name" value="Peptidase_S8_Asp-AS"/>
</dbReference>
<dbReference type="InterPro" id="IPR000209">
    <property type="entry name" value="Peptidase_S8/S53_dom"/>
</dbReference>
<dbReference type="Gene3D" id="3.40.50.200">
    <property type="entry name" value="Peptidase S8/S53 domain"/>
    <property type="match status" value="1"/>
</dbReference>
<dbReference type="eggNOG" id="KOG1153">
    <property type="taxonomic scope" value="Eukaryota"/>
</dbReference>
<dbReference type="OrthoDB" id="206201at2759"/>
<dbReference type="PROSITE" id="PS00138">
    <property type="entry name" value="SUBTILASE_SER"/>
    <property type="match status" value="1"/>
</dbReference>
<feature type="active site" description="Charge relay system" evidence="5 6">
    <location>
        <position position="275"/>
    </location>
</feature>
<dbReference type="EnsemblMetazoa" id="XM_011411840.2">
    <property type="protein sequence ID" value="XP_011410142.1"/>
    <property type="gene ID" value="LOC100637662"/>
</dbReference>
<protein>
    <recommendedName>
        <fullName evidence="9">Peptidase S8/S53 domain-containing protein</fullName>
    </recommendedName>
</protein>
<evidence type="ECO:0000256" key="4">
    <source>
        <dbReference type="ARBA" id="ARBA00022825"/>
    </source>
</evidence>
<sequence>MFKFLLILYAIFLAEALPAGPTVPSTVEEWESMVEHEISKRRESRGLPLQEDEAVYVTDLKDHYTEAFTNINDLAAVEESFYPSGREMTRERKVKARYIVFMTEESTDHHLDRVVRVLEKANRESNGHYVAKHIKKIRYVGKGFSATLSSSVVELLKKHPQSYSIESDLVIKRNNQESRYEELDEFLTQQDEESTGAKTSSGVEWNLDRIDQHDGLNGAYNPKGNGKGVDVYILDTGIRYTHDEFQGRAKYVGYDAIDELVKTNSPKKGLDCNGHGTHCAATVGGKTYGVAKGVALYSARVLDCTGTGSIGGILDAMNYIIKKRKTSGTSRRAVFSMSLGVKKNKGFNLAVNNAVKAGIVVASASGNQMSDSCMYSPGSAELSISVAASSKTDESASFSNIGLCTDIYAPGYDILSAGHDCDSCTASKSGTSMACPHVAGYAAIVLGLNGQYSPSDVKKEMIKVSSKKKINMNEMTASLATMTPNRLLYVGK</sequence>
<evidence type="ECO:0000256" key="6">
    <source>
        <dbReference type="PROSITE-ProRule" id="PRU01240"/>
    </source>
</evidence>
<name>A0A1X7VIH9_AMPQE</name>
<dbReference type="EnsemblMetazoa" id="Aqu2.1.39723_001">
    <property type="protein sequence ID" value="Aqu2.1.39723_001"/>
    <property type="gene ID" value="Aqu2.1.39723"/>
</dbReference>
<dbReference type="InterPro" id="IPR036852">
    <property type="entry name" value="Peptidase_S8/S53_dom_sf"/>
</dbReference>
<keyword evidence="2 6" id="KW-0645">Protease</keyword>
<dbReference type="KEGG" id="aqu:100637662"/>
<dbReference type="PROSITE" id="PS00136">
    <property type="entry name" value="SUBTILASE_ASP"/>
    <property type="match status" value="1"/>
</dbReference>
<organism evidence="10">
    <name type="scientific">Amphimedon queenslandica</name>
    <name type="common">Sponge</name>
    <dbReference type="NCBI Taxonomy" id="400682"/>
    <lineage>
        <taxon>Eukaryota</taxon>
        <taxon>Metazoa</taxon>
        <taxon>Porifera</taxon>
        <taxon>Demospongiae</taxon>
        <taxon>Heteroscleromorpha</taxon>
        <taxon>Haplosclerida</taxon>
        <taxon>Niphatidae</taxon>
        <taxon>Amphimedon</taxon>
    </lineage>
</organism>
<keyword evidence="3 6" id="KW-0378">Hydrolase</keyword>
<dbReference type="SUPFAM" id="SSF54897">
    <property type="entry name" value="Protease propeptides/inhibitors"/>
    <property type="match status" value="1"/>
</dbReference>
<reference evidence="10" key="2">
    <citation type="submission" date="2017-05" db="UniProtKB">
        <authorList>
            <consortium name="EnsemblMetazoa"/>
        </authorList>
    </citation>
    <scope>IDENTIFICATION</scope>
</reference>
<evidence type="ECO:0000256" key="1">
    <source>
        <dbReference type="ARBA" id="ARBA00011073"/>
    </source>
</evidence>
<dbReference type="InterPro" id="IPR050131">
    <property type="entry name" value="Peptidase_S8_subtilisin-like"/>
</dbReference>
<keyword evidence="8" id="KW-0732">Signal</keyword>
<dbReference type="InterPro" id="IPR015500">
    <property type="entry name" value="Peptidase_S8_subtilisin-rel"/>
</dbReference>
<keyword evidence="4 6" id="KW-0720">Serine protease</keyword>
<proteinExistence type="inferred from homology"/>
<dbReference type="AlphaFoldDB" id="A0A1X7VIH9"/>
<comment type="similarity">
    <text evidence="1 6 7">Belongs to the peptidase S8 family.</text>
</comment>
<feature type="signal peptide" evidence="8">
    <location>
        <begin position="1"/>
        <end position="16"/>
    </location>
</feature>
<dbReference type="FunFam" id="3.40.50.200:FF:000016">
    <property type="entry name" value="Proprotein convertase subtilisin/kexin type 9"/>
    <property type="match status" value="1"/>
</dbReference>
<evidence type="ECO:0000256" key="7">
    <source>
        <dbReference type="RuleBase" id="RU003355"/>
    </source>
</evidence>
<feature type="chain" id="PRO_5010872481" description="Peptidase S8/S53 domain-containing protein" evidence="8">
    <location>
        <begin position="17"/>
        <end position="492"/>
    </location>
</feature>
<dbReference type="InterPro" id="IPR034193">
    <property type="entry name" value="PCSK9_ProteinaseK-like"/>
</dbReference>
<dbReference type="PANTHER" id="PTHR43806">
    <property type="entry name" value="PEPTIDASE S8"/>
    <property type="match status" value="1"/>
</dbReference>
<dbReference type="GO" id="GO:0004252">
    <property type="term" value="F:serine-type endopeptidase activity"/>
    <property type="evidence" value="ECO:0007669"/>
    <property type="project" value="UniProtKB-UniRule"/>
</dbReference>
<evidence type="ECO:0000256" key="5">
    <source>
        <dbReference type="PIRSR" id="PIRSR615500-1"/>
    </source>
</evidence>
<reference evidence="11" key="1">
    <citation type="journal article" date="2010" name="Nature">
        <title>The Amphimedon queenslandica genome and the evolution of animal complexity.</title>
        <authorList>
            <person name="Srivastava M."/>
            <person name="Simakov O."/>
            <person name="Chapman J."/>
            <person name="Fahey B."/>
            <person name="Gauthier M.E."/>
            <person name="Mitros T."/>
            <person name="Richards G.S."/>
            <person name="Conaco C."/>
            <person name="Dacre M."/>
            <person name="Hellsten U."/>
            <person name="Larroux C."/>
            <person name="Putnam N.H."/>
            <person name="Stanke M."/>
            <person name="Adamska M."/>
            <person name="Darling A."/>
            <person name="Degnan S.M."/>
            <person name="Oakley T.H."/>
            <person name="Plachetzki D.C."/>
            <person name="Zhai Y."/>
            <person name="Adamski M."/>
            <person name="Calcino A."/>
            <person name="Cummins S.F."/>
            <person name="Goodstein D.M."/>
            <person name="Harris C."/>
            <person name="Jackson D.J."/>
            <person name="Leys S.P."/>
            <person name="Shu S."/>
            <person name="Woodcroft B.J."/>
            <person name="Vervoort M."/>
            <person name="Kosik K.S."/>
            <person name="Manning G."/>
            <person name="Degnan B.M."/>
            <person name="Rokhsar D.S."/>
        </authorList>
    </citation>
    <scope>NUCLEOTIDE SEQUENCE [LARGE SCALE GENOMIC DNA]</scope>
</reference>
<gene>
    <name evidence="10" type="primary">100637662</name>
</gene>
<keyword evidence="11" id="KW-1185">Reference proteome</keyword>
<evidence type="ECO:0000259" key="9">
    <source>
        <dbReference type="Pfam" id="PF00082"/>
    </source>
</evidence>
<evidence type="ECO:0000256" key="3">
    <source>
        <dbReference type="ARBA" id="ARBA00022801"/>
    </source>
</evidence>
<dbReference type="PROSITE" id="PS51892">
    <property type="entry name" value="SUBTILASE"/>
    <property type="match status" value="1"/>
</dbReference>
<feature type="domain" description="Peptidase S8/S53" evidence="9">
    <location>
        <begin position="226"/>
        <end position="465"/>
    </location>
</feature>
<feature type="active site" description="Charge relay system" evidence="5 6">
    <location>
        <position position="235"/>
    </location>
</feature>
<dbReference type="Pfam" id="PF00082">
    <property type="entry name" value="Peptidase_S8"/>
    <property type="match status" value="1"/>
</dbReference>
<dbReference type="Gene3D" id="3.30.70.80">
    <property type="entry name" value="Peptidase S8 propeptide/proteinase inhibitor I9"/>
    <property type="match status" value="1"/>
</dbReference>
<dbReference type="PRINTS" id="PR00723">
    <property type="entry name" value="SUBTILISIN"/>
</dbReference>
<dbReference type="OMA" id="QEDENGH"/>
<evidence type="ECO:0000256" key="2">
    <source>
        <dbReference type="ARBA" id="ARBA00022670"/>
    </source>
</evidence>
<dbReference type="Proteomes" id="UP000007879">
    <property type="component" value="Unassembled WGS sequence"/>
</dbReference>
<dbReference type="GO" id="GO:0005615">
    <property type="term" value="C:extracellular space"/>
    <property type="evidence" value="ECO:0007669"/>
    <property type="project" value="TreeGrafter"/>
</dbReference>
<dbReference type="STRING" id="400682.A0A1X7VIH9"/>
<evidence type="ECO:0000313" key="10">
    <source>
        <dbReference type="EnsemblMetazoa" id="Aqu2.1.39723_001"/>
    </source>
</evidence>
<evidence type="ECO:0000313" key="11">
    <source>
        <dbReference type="Proteomes" id="UP000007879"/>
    </source>
</evidence>
<feature type="active site" description="Charge relay system" evidence="5 6">
    <location>
        <position position="432"/>
    </location>
</feature>
<dbReference type="CDD" id="cd04077">
    <property type="entry name" value="Peptidases_S8_PCSK9_ProteinaseK_like"/>
    <property type="match status" value="1"/>
</dbReference>
<dbReference type="PANTHER" id="PTHR43806:SF60">
    <property type="entry name" value="PROPROTEIN CONVERTASE SUBTILISIN_KEXIN TYPE 9"/>
    <property type="match status" value="1"/>
</dbReference>
<dbReference type="SUPFAM" id="SSF52743">
    <property type="entry name" value="Subtilisin-like"/>
    <property type="match status" value="1"/>
</dbReference>
<dbReference type="GO" id="GO:0006508">
    <property type="term" value="P:proteolysis"/>
    <property type="evidence" value="ECO:0007669"/>
    <property type="project" value="UniProtKB-KW"/>
</dbReference>
<dbReference type="InParanoid" id="A0A1X7VIH9"/>